<evidence type="ECO:0000313" key="3">
    <source>
        <dbReference type="Proteomes" id="UP000646365"/>
    </source>
</evidence>
<dbReference type="GO" id="GO:0016020">
    <property type="term" value="C:membrane"/>
    <property type="evidence" value="ECO:0007669"/>
    <property type="project" value="TreeGrafter"/>
</dbReference>
<dbReference type="RefSeq" id="WP_189046444.1">
    <property type="nucleotide sequence ID" value="NZ_BMJQ01000006.1"/>
</dbReference>
<dbReference type="GO" id="GO:0003824">
    <property type="term" value="F:catalytic activity"/>
    <property type="evidence" value="ECO:0007669"/>
    <property type="project" value="InterPro"/>
</dbReference>
<dbReference type="InterPro" id="IPR000639">
    <property type="entry name" value="Epox_hydrolase-like"/>
</dbReference>
<dbReference type="AlphaFoldDB" id="A0A8J3E3X1"/>
<evidence type="ECO:0000313" key="2">
    <source>
        <dbReference type="EMBL" id="GGF19418.1"/>
    </source>
</evidence>
<evidence type="ECO:0000259" key="1">
    <source>
        <dbReference type="Pfam" id="PF00561"/>
    </source>
</evidence>
<name>A0A8J3E3X1_9PROT</name>
<dbReference type="InterPro" id="IPR029058">
    <property type="entry name" value="AB_hydrolase_fold"/>
</dbReference>
<dbReference type="Gene3D" id="3.40.50.1820">
    <property type="entry name" value="alpha/beta hydrolase"/>
    <property type="match status" value="1"/>
</dbReference>
<dbReference type="PANTHER" id="PTHR43798:SF33">
    <property type="entry name" value="HYDROLASE, PUTATIVE (AFU_ORTHOLOGUE AFUA_2G14860)-RELATED"/>
    <property type="match status" value="1"/>
</dbReference>
<dbReference type="SUPFAM" id="SSF53474">
    <property type="entry name" value="alpha/beta-Hydrolases"/>
    <property type="match status" value="1"/>
</dbReference>
<reference evidence="2" key="1">
    <citation type="journal article" date="2014" name="Int. J. Syst. Evol. Microbiol.">
        <title>Complete genome sequence of Corynebacterium casei LMG S-19264T (=DSM 44701T), isolated from a smear-ripened cheese.</title>
        <authorList>
            <consortium name="US DOE Joint Genome Institute (JGI-PGF)"/>
            <person name="Walter F."/>
            <person name="Albersmeier A."/>
            <person name="Kalinowski J."/>
            <person name="Ruckert C."/>
        </authorList>
    </citation>
    <scope>NUCLEOTIDE SEQUENCE</scope>
    <source>
        <strain evidence="2">CGMCC 1.15725</strain>
    </source>
</reference>
<dbReference type="PRINTS" id="PR00412">
    <property type="entry name" value="EPOXHYDRLASE"/>
</dbReference>
<proteinExistence type="predicted"/>
<dbReference type="EMBL" id="BMJQ01000006">
    <property type="protein sequence ID" value="GGF19418.1"/>
    <property type="molecule type" value="Genomic_DNA"/>
</dbReference>
<accession>A0A8J3E3X1</accession>
<protein>
    <submittedName>
        <fullName evidence="2">Fluoroacetate dehalogenase</fullName>
    </submittedName>
</protein>
<dbReference type="InterPro" id="IPR050266">
    <property type="entry name" value="AB_hydrolase_sf"/>
</dbReference>
<organism evidence="2 3">
    <name type="scientific">Aliidongia dinghuensis</name>
    <dbReference type="NCBI Taxonomy" id="1867774"/>
    <lineage>
        <taxon>Bacteria</taxon>
        <taxon>Pseudomonadati</taxon>
        <taxon>Pseudomonadota</taxon>
        <taxon>Alphaproteobacteria</taxon>
        <taxon>Rhodospirillales</taxon>
        <taxon>Dongiaceae</taxon>
        <taxon>Aliidongia</taxon>
    </lineage>
</organism>
<reference evidence="2" key="2">
    <citation type="submission" date="2020-09" db="EMBL/GenBank/DDBJ databases">
        <authorList>
            <person name="Sun Q."/>
            <person name="Zhou Y."/>
        </authorList>
    </citation>
    <scope>NUCLEOTIDE SEQUENCE</scope>
    <source>
        <strain evidence="2">CGMCC 1.15725</strain>
    </source>
</reference>
<dbReference type="Proteomes" id="UP000646365">
    <property type="component" value="Unassembled WGS sequence"/>
</dbReference>
<keyword evidence="3" id="KW-1185">Reference proteome</keyword>
<comment type="caution">
    <text evidence="2">The sequence shown here is derived from an EMBL/GenBank/DDBJ whole genome shotgun (WGS) entry which is preliminary data.</text>
</comment>
<dbReference type="PRINTS" id="PR00111">
    <property type="entry name" value="ABHYDROLASE"/>
</dbReference>
<dbReference type="InterPro" id="IPR000073">
    <property type="entry name" value="AB_hydrolase_1"/>
</dbReference>
<sequence>MSQSESLLAESLLPGFARRRIVTPGATIHTAVGGHGPPLLLLHGHPQTHLTWYRVAPRLAERFTVVTADLRGYGDSSKPAGGAEHVNYSKRAMAADQVEVMRQLGFERFALVGHDRGGRVAHRMALDHPGAVERIAVLDIAPTATMYARTDREFATRYFWWFFLIQPFDLPERLIAADPEYFLRKHLLGQSKTPGVPEEALVQEYLRCYSDPATRHAICEDYRAAAGIDLAHDAADADARITAPLLALWGARGTVGALYDVLATWREKAVDVRGHAIDCGHTLQEEAPEATLAALLAFLAG</sequence>
<gene>
    <name evidence="2" type="ORF">GCM10011611_26690</name>
</gene>
<dbReference type="PANTHER" id="PTHR43798">
    <property type="entry name" value="MONOACYLGLYCEROL LIPASE"/>
    <property type="match status" value="1"/>
</dbReference>
<dbReference type="Pfam" id="PF00561">
    <property type="entry name" value="Abhydrolase_1"/>
    <property type="match status" value="1"/>
</dbReference>
<feature type="domain" description="AB hydrolase-1" evidence="1">
    <location>
        <begin position="37"/>
        <end position="288"/>
    </location>
</feature>